<dbReference type="AlphaFoldDB" id="A0A931MXL9"/>
<sequence>MTQTQGRLFDEFAKLMNDAAGVAQGARREVETVFRAQGDRFISEMDIARREDIEIVRDLAAKALGEVERLSARVAELEAKLAAAAPTMAPDEPVDGA</sequence>
<name>A0A931MXL9_9HYPH</name>
<keyword evidence="2" id="KW-1185">Reference proteome</keyword>
<gene>
    <name evidence="1" type="ORF">I5731_15880</name>
</gene>
<reference evidence="1" key="1">
    <citation type="submission" date="2020-12" db="EMBL/GenBank/DDBJ databases">
        <title>Methylobrevis albus sp. nov., isolated from fresh water lack sediment.</title>
        <authorList>
            <person name="Zou Q."/>
        </authorList>
    </citation>
    <scope>NUCLEOTIDE SEQUENCE</scope>
    <source>
        <strain evidence="1">L22</strain>
    </source>
</reference>
<accession>A0A931MXL9</accession>
<dbReference type="RefSeq" id="WP_197312392.1">
    <property type="nucleotide sequence ID" value="NZ_JADZLT010000054.1"/>
</dbReference>
<proteinExistence type="predicted"/>
<comment type="caution">
    <text evidence="1">The sequence shown here is derived from an EMBL/GenBank/DDBJ whole genome shotgun (WGS) entry which is preliminary data.</text>
</comment>
<organism evidence="1 2">
    <name type="scientific">Methylobrevis albus</name>
    <dbReference type="NCBI Taxonomy" id="2793297"/>
    <lineage>
        <taxon>Bacteria</taxon>
        <taxon>Pseudomonadati</taxon>
        <taxon>Pseudomonadota</taxon>
        <taxon>Alphaproteobacteria</taxon>
        <taxon>Hyphomicrobiales</taxon>
        <taxon>Pleomorphomonadaceae</taxon>
        <taxon>Methylobrevis</taxon>
    </lineage>
</organism>
<dbReference type="EMBL" id="JADZLT010000054">
    <property type="protein sequence ID" value="MBH0239303.1"/>
    <property type="molecule type" value="Genomic_DNA"/>
</dbReference>
<dbReference type="InterPro" id="IPR007475">
    <property type="entry name" value="UbiK"/>
</dbReference>
<dbReference type="Pfam" id="PF04380">
    <property type="entry name" value="BMFP"/>
    <property type="match status" value="1"/>
</dbReference>
<evidence type="ECO:0000313" key="1">
    <source>
        <dbReference type="EMBL" id="MBH0239303.1"/>
    </source>
</evidence>
<protein>
    <submittedName>
        <fullName evidence="1">Accessory factor UbiK family protein</fullName>
    </submittedName>
</protein>
<dbReference type="Proteomes" id="UP000631694">
    <property type="component" value="Unassembled WGS sequence"/>
</dbReference>
<evidence type="ECO:0000313" key="2">
    <source>
        <dbReference type="Proteomes" id="UP000631694"/>
    </source>
</evidence>